<dbReference type="EMBL" id="CM039430">
    <property type="protein sequence ID" value="KAI4346111.1"/>
    <property type="molecule type" value="Genomic_DNA"/>
</dbReference>
<dbReference type="Proteomes" id="UP000828941">
    <property type="component" value="Chromosome 5"/>
</dbReference>
<sequence length="125" mass="14381">MHIYTYKHQYTHLLLADDSLIFCKSSIEERLELKMILLDYEDVSGQKIDYEKSKINFSPNTTNQNRGCIKQGMKISVEAFNEKYLGLPTMVGRNKNNSFQSIKEKFGKGSSGGGRSCYPRQERKS</sequence>
<organism evidence="1 2">
    <name type="scientific">Bauhinia variegata</name>
    <name type="common">Purple orchid tree</name>
    <name type="synonym">Phanera variegata</name>
    <dbReference type="NCBI Taxonomy" id="167791"/>
    <lineage>
        <taxon>Eukaryota</taxon>
        <taxon>Viridiplantae</taxon>
        <taxon>Streptophyta</taxon>
        <taxon>Embryophyta</taxon>
        <taxon>Tracheophyta</taxon>
        <taxon>Spermatophyta</taxon>
        <taxon>Magnoliopsida</taxon>
        <taxon>eudicotyledons</taxon>
        <taxon>Gunneridae</taxon>
        <taxon>Pentapetalae</taxon>
        <taxon>rosids</taxon>
        <taxon>fabids</taxon>
        <taxon>Fabales</taxon>
        <taxon>Fabaceae</taxon>
        <taxon>Cercidoideae</taxon>
        <taxon>Cercideae</taxon>
        <taxon>Bauhiniinae</taxon>
        <taxon>Bauhinia</taxon>
    </lineage>
</organism>
<accession>A0ACB9PF50</accession>
<gene>
    <name evidence="1" type="ORF">L6164_013191</name>
</gene>
<evidence type="ECO:0000313" key="2">
    <source>
        <dbReference type="Proteomes" id="UP000828941"/>
    </source>
</evidence>
<protein>
    <submittedName>
        <fullName evidence="1">Uncharacterized protein</fullName>
    </submittedName>
</protein>
<comment type="caution">
    <text evidence="1">The sequence shown here is derived from an EMBL/GenBank/DDBJ whole genome shotgun (WGS) entry which is preliminary data.</text>
</comment>
<keyword evidence="2" id="KW-1185">Reference proteome</keyword>
<reference evidence="1 2" key="1">
    <citation type="journal article" date="2022" name="DNA Res.">
        <title>Chromosomal-level genome assembly of the orchid tree Bauhinia variegata (Leguminosae; Cercidoideae) supports the allotetraploid origin hypothesis of Bauhinia.</title>
        <authorList>
            <person name="Zhong Y."/>
            <person name="Chen Y."/>
            <person name="Zheng D."/>
            <person name="Pang J."/>
            <person name="Liu Y."/>
            <person name="Luo S."/>
            <person name="Meng S."/>
            <person name="Qian L."/>
            <person name="Wei D."/>
            <person name="Dai S."/>
            <person name="Zhou R."/>
        </authorList>
    </citation>
    <scope>NUCLEOTIDE SEQUENCE [LARGE SCALE GENOMIC DNA]</scope>
    <source>
        <strain evidence="1">BV-YZ2020</strain>
    </source>
</reference>
<evidence type="ECO:0000313" key="1">
    <source>
        <dbReference type="EMBL" id="KAI4346111.1"/>
    </source>
</evidence>
<name>A0ACB9PF50_BAUVA</name>
<proteinExistence type="predicted"/>